<comment type="caution">
    <text evidence="1">The sequence shown here is derived from an EMBL/GenBank/DDBJ whole genome shotgun (WGS) entry which is preliminary data.</text>
</comment>
<name>A0ABD2Q2C1_9PLAT</name>
<reference evidence="1 2" key="1">
    <citation type="submission" date="2024-11" db="EMBL/GenBank/DDBJ databases">
        <title>Adaptive evolution of stress response genes in parasites aligns with host niche diversity.</title>
        <authorList>
            <person name="Hahn C."/>
            <person name="Resl P."/>
        </authorList>
    </citation>
    <scope>NUCLEOTIDE SEQUENCE [LARGE SCALE GENOMIC DNA]</scope>
    <source>
        <strain evidence="1">EGGRZ-B1_66</strain>
        <tissue evidence="1">Body</tissue>
    </source>
</reference>
<dbReference type="Gene3D" id="2.30.30.30">
    <property type="match status" value="1"/>
</dbReference>
<dbReference type="AlphaFoldDB" id="A0ABD2Q2C1"/>
<protein>
    <submittedName>
        <fullName evidence="1">Uncharacterized protein</fullName>
    </submittedName>
</protein>
<dbReference type="InterPro" id="IPR008991">
    <property type="entry name" value="Translation_prot_SH3-like_sf"/>
</dbReference>
<dbReference type="Proteomes" id="UP001626550">
    <property type="component" value="Unassembled WGS sequence"/>
</dbReference>
<organism evidence="1 2">
    <name type="scientific">Cichlidogyrus casuarinus</name>
    <dbReference type="NCBI Taxonomy" id="1844966"/>
    <lineage>
        <taxon>Eukaryota</taxon>
        <taxon>Metazoa</taxon>
        <taxon>Spiralia</taxon>
        <taxon>Lophotrochozoa</taxon>
        <taxon>Platyhelminthes</taxon>
        <taxon>Monogenea</taxon>
        <taxon>Monopisthocotylea</taxon>
        <taxon>Dactylogyridea</taxon>
        <taxon>Ancyrocephalidae</taxon>
        <taxon>Cichlidogyrus</taxon>
    </lineage>
</organism>
<keyword evidence="2" id="KW-1185">Reference proteome</keyword>
<evidence type="ECO:0000313" key="2">
    <source>
        <dbReference type="Proteomes" id="UP001626550"/>
    </source>
</evidence>
<proteinExistence type="predicted"/>
<evidence type="ECO:0000313" key="1">
    <source>
        <dbReference type="EMBL" id="KAL3313771.1"/>
    </source>
</evidence>
<sequence length="164" mass="18624">MVDIGDYDDFNNESVVGETTEEVDANQISTNTYIKNNDKIYIVNQIGHCKTGKHGSAKYSFSCTEVFGPPKQAEFTVQGGKTVTRVKVENFEEMVISTEDDHFVVMNKKCDTDTIFYHDDWKEKIEDAFKDGSSSSKDTFVKYMKWEDKIKITNVLVKTADGKS</sequence>
<dbReference type="SUPFAM" id="SSF50104">
    <property type="entry name" value="Translation proteins SH3-like domain"/>
    <property type="match status" value="1"/>
</dbReference>
<dbReference type="EMBL" id="JBJKFK010001197">
    <property type="protein sequence ID" value="KAL3313771.1"/>
    <property type="molecule type" value="Genomic_DNA"/>
</dbReference>
<gene>
    <name evidence="1" type="ORF">Ciccas_007620</name>
</gene>
<dbReference type="InterPro" id="IPR014722">
    <property type="entry name" value="Rib_uL2_dom2"/>
</dbReference>
<accession>A0ABD2Q2C1</accession>